<evidence type="ECO:0000256" key="2">
    <source>
        <dbReference type="ARBA" id="ARBA00022676"/>
    </source>
</evidence>
<keyword evidence="3" id="KW-0808">Transferase</keyword>
<evidence type="ECO:0000256" key="3">
    <source>
        <dbReference type="ARBA" id="ARBA00022679"/>
    </source>
</evidence>
<comment type="caution">
    <text evidence="4">The sequence shown here is derived from an EMBL/GenBank/DDBJ whole genome shotgun (WGS) entry which is preliminary data.</text>
</comment>
<evidence type="ECO:0000313" key="4">
    <source>
        <dbReference type="EMBL" id="GAI74186.1"/>
    </source>
</evidence>
<name>X1S4W5_9ZZZZ</name>
<feature type="non-terminal residue" evidence="4">
    <location>
        <position position="130"/>
    </location>
</feature>
<dbReference type="PANTHER" id="PTHR43179:SF12">
    <property type="entry name" value="GALACTOFURANOSYLTRANSFERASE GLFT2"/>
    <property type="match status" value="1"/>
</dbReference>
<dbReference type="SUPFAM" id="SSF53448">
    <property type="entry name" value="Nucleotide-diphospho-sugar transferases"/>
    <property type="match status" value="1"/>
</dbReference>
<reference evidence="4" key="1">
    <citation type="journal article" date="2014" name="Front. Microbiol.">
        <title>High frequency of phylogenetically diverse reductive dehalogenase-homologous genes in deep subseafloor sedimentary metagenomes.</title>
        <authorList>
            <person name="Kawai M."/>
            <person name="Futagami T."/>
            <person name="Toyoda A."/>
            <person name="Takaki Y."/>
            <person name="Nishi S."/>
            <person name="Hori S."/>
            <person name="Arai W."/>
            <person name="Tsubouchi T."/>
            <person name="Morono Y."/>
            <person name="Uchiyama I."/>
            <person name="Ito T."/>
            <person name="Fujiyama A."/>
            <person name="Inagaki F."/>
            <person name="Takami H."/>
        </authorList>
    </citation>
    <scope>NUCLEOTIDE SEQUENCE</scope>
    <source>
        <strain evidence="4">Expedition CK06-06</strain>
    </source>
</reference>
<dbReference type="GO" id="GO:0016757">
    <property type="term" value="F:glycosyltransferase activity"/>
    <property type="evidence" value="ECO:0007669"/>
    <property type="project" value="UniProtKB-KW"/>
</dbReference>
<sequence>MAGARMDWLRATYKRYGDNQIDRGQFDTPREVGFASAYFMLVKKEVFADIGPLSEDYFGGVEECEFVVRAKGEGYKIYYVPDSVIWHKIGQSFTRGTPRGTYNCYRNKLIFMQKFLSPFNWKLWRFGFYI</sequence>
<dbReference type="PANTHER" id="PTHR43179">
    <property type="entry name" value="RHAMNOSYLTRANSFERASE WBBL"/>
    <property type="match status" value="1"/>
</dbReference>
<dbReference type="EMBL" id="BARW01007608">
    <property type="protein sequence ID" value="GAI74186.1"/>
    <property type="molecule type" value="Genomic_DNA"/>
</dbReference>
<organism evidence="4">
    <name type="scientific">marine sediment metagenome</name>
    <dbReference type="NCBI Taxonomy" id="412755"/>
    <lineage>
        <taxon>unclassified sequences</taxon>
        <taxon>metagenomes</taxon>
        <taxon>ecological metagenomes</taxon>
    </lineage>
</organism>
<evidence type="ECO:0008006" key="5">
    <source>
        <dbReference type="Google" id="ProtNLM"/>
    </source>
</evidence>
<dbReference type="AlphaFoldDB" id="X1S4W5"/>
<protein>
    <recommendedName>
        <fullName evidence="5">Glycosyltransferase 2-like domain-containing protein</fullName>
    </recommendedName>
</protein>
<dbReference type="Gene3D" id="3.90.550.10">
    <property type="entry name" value="Spore Coat Polysaccharide Biosynthesis Protein SpsA, Chain A"/>
    <property type="match status" value="1"/>
</dbReference>
<accession>X1S4W5</accession>
<gene>
    <name evidence="4" type="ORF">S12H4_15795</name>
</gene>
<keyword evidence="2" id="KW-0328">Glycosyltransferase</keyword>
<proteinExistence type="inferred from homology"/>
<dbReference type="InterPro" id="IPR029044">
    <property type="entry name" value="Nucleotide-diphossugar_trans"/>
</dbReference>
<comment type="similarity">
    <text evidence="1">Belongs to the glycosyltransferase 2 family.</text>
</comment>
<evidence type="ECO:0000256" key="1">
    <source>
        <dbReference type="ARBA" id="ARBA00006739"/>
    </source>
</evidence>